<proteinExistence type="predicted"/>
<protein>
    <submittedName>
        <fullName evidence="1">Uncharacterized protein</fullName>
    </submittedName>
</protein>
<organism evidence="1 2">
    <name type="scientific">Methylobacterium oryzae</name>
    <dbReference type="NCBI Taxonomy" id="334852"/>
    <lineage>
        <taxon>Bacteria</taxon>
        <taxon>Pseudomonadati</taxon>
        <taxon>Pseudomonadota</taxon>
        <taxon>Alphaproteobacteria</taxon>
        <taxon>Hyphomicrobiales</taxon>
        <taxon>Methylobacteriaceae</taxon>
        <taxon>Methylobacterium</taxon>
    </lineage>
</organism>
<dbReference type="Proteomes" id="UP001355206">
    <property type="component" value="Unassembled WGS sequence"/>
</dbReference>
<gene>
    <name evidence="1" type="ORF">MOTC310_22290</name>
</gene>
<keyword evidence="2" id="KW-1185">Reference proteome</keyword>
<reference evidence="1 2" key="1">
    <citation type="journal article" date="2012" name="Genet. Mol. Biol.">
        <title>Analysis of 16S rRNA and mxaF genes revealing insights into Methylobacterium niche-specific plant association.</title>
        <authorList>
            <person name="Dourado M.N."/>
            <person name="Andreote F.D."/>
            <person name="Dini-Andreote F."/>
            <person name="Conti R."/>
            <person name="Araujo J.M."/>
            <person name="Araujo W.L."/>
        </authorList>
    </citation>
    <scope>NUCLEOTIDE SEQUENCE [LARGE SCALE GENOMIC DNA]</scope>
    <source>
        <strain evidence="1 2">TC3-10</strain>
    </source>
</reference>
<dbReference type="EMBL" id="MLCA01000010">
    <property type="protein sequence ID" value="MEE7493044.1"/>
    <property type="molecule type" value="Genomic_DNA"/>
</dbReference>
<dbReference type="RefSeq" id="WP_331303337.1">
    <property type="nucleotide sequence ID" value="NZ_MLCA01000010.1"/>
</dbReference>
<evidence type="ECO:0000313" key="2">
    <source>
        <dbReference type="Proteomes" id="UP001355206"/>
    </source>
</evidence>
<comment type="caution">
    <text evidence="1">The sequence shown here is derived from an EMBL/GenBank/DDBJ whole genome shotgun (WGS) entry which is preliminary data.</text>
</comment>
<name>A0ABU7TT10_9HYPH</name>
<sequence>MISQRPTIPRPLTAAPRILETTILAAWVAAPAAWNAGAAMARAATVPEPRPPAIRLPLAA</sequence>
<accession>A0ABU7TT10</accession>
<evidence type="ECO:0000313" key="1">
    <source>
        <dbReference type="EMBL" id="MEE7493044.1"/>
    </source>
</evidence>